<dbReference type="EMBL" id="KN880438">
    <property type="protein sequence ID" value="KIY73012.1"/>
    <property type="molecule type" value="Genomic_DNA"/>
</dbReference>
<evidence type="ECO:0000313" key="1">
    <source>
        <dbReference type="EMBL" id="KIY73012.1"/>
    </source>
</evidence>
<dbReference type="PROSITE" id="PS51257">
    <property type="entry name" value="PROKAR_LIPOPROTEIN"/>
    <property type="match status" value="1"/>
</dbReference>
<evidence type="ECO:0000313" key="2">
    <source>
        <dbReference type="Proteomes" id="UP000054007"/>
    </source>
</evidence>
<keyword evidence="2" id="KW-1185">Reference proteome</keyword>
<dbReference type="Proteomes" id="UP000054007">
    <property type="component" value="Unassembled WGS sequence"/>
</dbReference>
<reference evidence="1 2" key="1">
    <citation type="journal article" date="2015" name="Fungal Genet. Biol.">
        <title>Evolution of novel wood decay mechanisms in Agaricales revealed by the genome sequences of Fistulina hepatica and Cylindrobasidium torrendii.</title>
        <authorList>
            <person name="Floudas D."/>
            <person name="Held B.W."/>
            <person name="Riley R."/>
            <person name="Nagy L.G."/>
            <person name="Koehler G."/>
            <person name="Ransdell A.S."/>
            <person name="Younus H."/>
            <person name="Chow J."/>
            <person name="Chiniquy J."/>
            <person name="Lipzen A."/>
            <person name="Tritt A."/>
            <person name="Sun H."/>
            <person name="Haridas S."/>
            <person name="LaButti K."/>
            <person name="Ohm R.A."/>
            <person name="Kues U."/>
            <person name="Blanchette R.A."/>
            <person name="Grigoriev I.V."/>
            <person name="Minto R.E."/>
            <person name="Hibbett D.S."/>
        </authorList>
    </citation>
    <scope>NUCLEOTIDE SEQUENCE [LARGE SCALE GENOMIC DNA]</scope>
    <source>
        <strain evidence="1 2">FP15055 ss-10</strain>
    </source>
</reference>
<gene>
    <name evidence="1" type="ORF">CYLTODRAFT_268675</name>
</gene>
<name>A0A0D7BRF0_9AGAR</name>
<organism evidence="1 2">
    <name type="scientific">Cylindrobasidium torrendii FP15055 ss-10</name>
    <dbReference type="NCBI Taxonomy" id="1314674"/>
    <lineage>
        <taxon>Eukaryota</taxon>
        <taxon>Fungi</taxon>
        <taxon>Dikarya</taxon>
        <taxon>Basidiomycota</taxon>
        <taxon>Agaricomycotina</taxon>
        <taxon>Agaricomycetes</taxon>
        <taxon>Agaricomycetidae</taxon>
        <taxon>Agaricales</taxon>
        <taxon>Marasmiineae</taxon>
        <taxon>Physalacriaceae</taxon>
        <taxon>Cylindrobasidium</taxon>
    </lineage>
</organism>
<protein>
    <submittedName>
        <fullName evidence="1">Uncharacterized protein</fullName>
    </submittedName>
</protein>
<proteinExistence type="predicted"/>
<sequence>MRTCPQISLSLPSPSPPSLSCPSCPFSLSCPSSLSFPSCPSPCCPSPCCPSSPWICPPSFSRWQLGCLRRKSRACASSSRRLDSLRQGPRRRPLLVLLLLFWPPSPCVFVPSLPPCPRRLLLASQPPRLQHPPWDLSYPSSSCRPRYLCSCPFCPFSPSSSLTFRQLQRPEGAYKFLRLVIGCL</sequence>
<dbReference type="AlphaFoldDB" id="A0A0D7BRF0"/>
<accession>A0A0D7BRF0</accession>